<dbReference type="EMBL" id="LS483468">
    <property type="protein sequence ID" value="SQI32463.1"/>
    <property type="molecule type" value="Genomic_DNA"/>
</dbReference>
<evidence type="ECO:0000313" key="1">
    <source>
        <dbReference type="EMBL" id="SQI32463.1"/>
    </source>
</evidence>
<evidence type="ECO:0000313" key="2">
    <source>
        <dbReference type="Proteomes" id="UP000249091"/>
    </source>
</evidence>
<keyword evidence="2" id="KW-1185">Reference proteome</keyword>
<organism evidence="1 2">
    <name type="scientific">Rhodococcus coprophilus</name>
    <dbReference type="NCBI Taxonomy" id="38310"/>
    <lineage>
        <taxon>Bacteria</taxon>
        <taxon>Bacillati</taxon>
        <taxon>Actinomycetota</taxon>
        <taxon>Actinomycetes</taxon>
        <taxon>Mycobacteriales</taxon>
        <taxon>Nocardiaceae</taxon>
        <taxon>Rhodococcus</taxon>
    </lineage>
</organism>
<sequence length="180" mass="20281">MYSARFDGRFEVSPPLNADEIEFLRGFAGPASGPHNAGRDGLPSRGRPLSWCQWVPTADGSALVWDGDEHFFRHTEWLAYLVQTFLSPRARMRRVLRGRRDKFPAALSHFTFDHVVDGVVSVHSSSGDEEWIMVRDNVIQSVSRVNDRLRSEATRRPQGVCLSGILRPDHGTVPEVSRVL</sequence>
<dbReference type="RefSeq" id="WP_072702530.1">
    <property type="nucleotide sequence ID" value="NZ_JAFBBL010000001.1"/>
</dbReference>
<protein>
    <submittedName>
        <fullName evidence="1">Uncharacterized protein</fullName>
    </submittedName>
</protein>
<accession>A0A2X4TZW1</accession>
<reference evidence="1 2" key="1">
    <citation type="submission" date="2018-06" db="EMBL/GenBank/DDBJ databases">
        <authorList>
            <consortium name="Pathogen Informatics"/>
            <person name="Doyle S."/>
        </authorList>
    </citation>
    <scope>NUCLEOTIDE SEQUENCE [LARGE SCALE GENOMIC DNA]</scope>
    <source>
        <strain evidence="1 2">NCTC10994</strain>
    </source>
</reference>
<dbReference type="KEGG" id="rcr:NCTC10994_02173"/>
<name>A0A2X4TZW1_9NOCA</name>
<dbReference type="Proteomes" id="UP000249091">
    <property type="component" value="Chromosome 1"/>
</dbReference>
<proteinExistence type="predicted"/>
<gene>
    <name evidence="1" type="ORF">NCTC10994_02173</name>
</gene>
<dbReference type="STRING" id="1219011.GCA_001895045_03266"/>
<dbReference type="AlphaFoldDB" id="A0A2X4TZW1"/>